<dbReference type="Proteomes" id="UP000016935">
    <property type="component" value="Unassembled WGS sequence"/>
</dbReference>
<reference evidence="1 2" key="2">
    <citation type="journal article" date="2013" name="PLoS Genet.">
        <title>Comparative genome structure, secondary metabolite, and effector coding capacity across Cochliobolus pathogens.</title>
        <authorList>
            <person name="Condon B.J."/>
            <person name="Leng Y."/>
            <person name="Wu D."/>
            <person name="Bushley K.E."/>
            <person name="Ohm R.A."/>
            <person name="Otillar R."/>
            <person name="Martin J."/>
            <person name="Schackwitz W."/>
            <person name="Grimwood J."/>
            <person name="MohdZainudin N."/>
            <person name="Xue C."/>
            <person name="Wang R."/>
            <person name="Manning V.A."/>
            <person name="Dhillon B."/>
            <person name="Tu Z.J."/>
            <person name="Steffenson B.J."/>
            <person name="Salamov A."/>
            <person name="Sun H."/>
            <person name="Lowry S."/>
            <person name="LaButti K."/>
            <person name="Han J."/>
            <person name="Copeland A."/>
            <person name="Lindquist E."/>
            <person name="Barry K."/>
            <person name="Schmutz J."/>
            <person name="Baker S.E."/>
            <person name="Ciuffetti L.M."/>
            <person name="Grigoriev I.V."/>
            <person name="Zhong S."/>
            <person name="Turgeon B.G."/>
        </authorList>
    </citation>
    <scope>NUCLEOTIDE SEQUENCE [LARGE SCALE GENOMIC DNA]</scope>
    <source>
        <strain evidence="2">28A</strain>
    </source>
</reference>
<dbReference type="Gene3D" id="3.30.530.20">
    <property type="match status" value="1"/>
</dbReference>
<evidence type="ECO:0008006" key="3">
    <source>
        <dbReference type="Google" id="ProtNLM"/>
    </source>
</evidence>
<dbReference type="InterPro" id="IPR023393">
    <property type="entry name" value="START-like_dom_sf"/>
</dbReference>
<dbReference type="RefSeq" id="XP_008021145.1">
    <property type="nucleotide sequence ID" value="XM_008022954.1"/>
</dbReference>
<dbReference type="AlphaFoldDB" id="R0J5V8"/>
<sequence>MLTLNLAYTSRINPPCTTPLLTRAQIWAGLQRKIRFAQDFVPVIESCAVLEDNAETGTVTRDVVFKKGLGPKDTAREVVRGFWPSVVDFQQEDGTHVRNIISDGPSGDLDDLHMTYVFEIRLPGVHEGSEEADKEFVRLKAMAKKAVESSIEAIREMVKDGRISV</sequence>
<accession>R0J5V8</accession>
<dbReference type="CDD" id="cd08863">
    <property type="entry name" value="SRPBCC_DUF1857"/>
    <property type="match status" value="1"/>
</dbReference>
<proteinExistence type="predicted"/>
<dbReference type="eggNOG" id="ENOG502S7JX">
    <property type="taxonomic scope" value="Eukaryota"/>
</dbReference>
<dbReference type="GeneID" id="19397276"/>
<dbReference type="Pfam" id="PF08982">
    <property type="entry name" value="AtaL"/>
    <property type="match status" value="1"/>
</dbReference>
<dbReference type="HOGENOM" id="CLU_111642_2_0_1"/>
<evidence type="ECO:0000313" key="1">
    <source>
        <dbReference type="EMBL" id="EOA92295.1"/>
    </source>
</evidence>
<dbReference type="SUPFAM" id="SSF55961">
    <property type="entry name" value="Bet v1-like"/>
    <property type="match status" value="1"/>
</dbReference>
<gene>
    <name evidence="1" type="ORF">SETTUDRAFT_153248</name>
</gene>
<evidence type="ECO:0000313" key="2">
    <source>
        <dbReference type="Proteomes" id="UP000016935"/>
    </source>
</evidence>
<dbReference type="EMBL" id="KB908481">
    <property type="protein sequence ID" value="EOA92295.1"/>
    <property type="molecule type" value="Genomic_DNA"/>
</dbReference>
<protein>
    <recommendedName>
        <fullName evidence="3">DUF1857-domain-containing protein</fullName>
    </recommendedName>
</protein>
<dbReference type="InterPro" id="IPR015075">
    <property type="entry name" value="AtaL"/>
</dbReference>
<dbReference type="OrthoDB" id="2320332at2759"/>
<organism evidence="1 2">
    <name type="scientific">Exserohilum turcicum (strain 28A)</name>
    <name type="common">Northern leaf blight fungus</name>
    <name type="synonym">Setosphaeria turcica</name>
    <dbReference type="NCBI Taxonomy" id="671987"/>
    <lineage>
        <taxon>Eukaryota</taxon>
        <taxon>Fungi</taxon>
        <taxon>Dikarya</taxon>
        <taxon>Ascomycota</taxon>
        <taxon>Pezizomycotina</taxon>
        <taxon>Dothideomycetes</taxon>
        <taxon>Pleosporomycetidae</taxon>
        <taxon>Pleosporales</taxon>
        <taxon>Pleosporineae</taxon>
        <taxon>Pleosporaceae</taxon>
        <taxon>Exserohilum</taxon>
    </lineage>
</organism>
<dbReference type="STRING" id="671987.R0J5V8"/>
<reference evidence="1 2" key="1">
    <citation type="journal article" date="2012" name="PLoS Pathog.">
        <title>Diverse lifestyles and strategies of plant pathogenesis encoded in the genomes of eighteen Dothideomycetes fungi.</title>
        <authorList>
            <person name="Ohm R.A."/>
            <person name="Feau N."/>
            <person name="Henrissat B."/>
            <person name="Schoch C.L."/>
            <person name="Horwitz B.A."/>
            <person name="Barry K.W."/>
            <person name="Condon B.J."/>
            <person name="Copeland A.C."/>
            <person name="Dhillon B."/>
            <person name="Glaser F."/>
            <person name="Hesse C.N."/>
            <person name="Kosti I."/>
            <person name="LaButti K."/>
            <person name="Lindquist E.A."/>
            <person name="Lucas S."/>
            <person name="Salamov A.A."/>
            <person name="Bradshaw R.E."/>
            <person name="Ciuffetti L."/>
            <person name="Hamelin R.C."/>
            <person name="Kema G.H.J."/>
            <person name="Lawrence C."/>
            <person name="Scott J.A."/>
            <person name="Spatafora J.W."/>
            <person name="Turgeon B.G."/>
            <person name="de Wit P.J.G.M."/>
            <person name="Zhong S."/>
            <person name="Goodwin S.B."/>
            <person name="Grigoriev I.V."/>
        </authorList>
    </citation>
    <scope>NUCLEOTIDE SEQUENCE [LARGE SCALE GENOMIC DNA]</scope>
    <source>
        <strain evidence="2">28A</strain>
    </source>
</reference>
<keyword evidence="2" id="KW-1185">Reference proteome</keyword>
<name>R0J5V8_EXST2</name>